<dbReference type="SUPFAM" id="SSF58104">
    <property type="entry name" value="Methyl-accepting chemotaxis protein (MCP) signaling domain"/>
    <property type="match status" value="1"/>
</dbReference>
<evidence type="ECO:0000313" key="5">
    <source>
        <dbReference type="EMBL" id="ASJ23381.1"/>
    </source>
</evidence>
<evidence type="ECO:0000256" key="2">
    <source>
        <dbReference type="ARBA" id="ARBA00029447"/>
    </source>
</evidence>
<evidence type="ECO:0000256" key="3">
    <source>
        <dbReference type="PROSITE-ProRule" id="PRU00284"/>
    </source>
</evidence>
<dbReference type="GO" id="GO:0007165">
    <property type="term" value="P:signal transduction"/>
    <property type="evidence" value="ECO:0007669"/>
    <property type="project" value="UniProtKB-KW"/>
</dbReference>
<comment type="similarity">
    <text evidence="2">Belongs to the methyl-accepting chemotaxis (MCP) protein family.</text>
</comment>
<proteinExistence type="inferred from homology"/>
<dbReference type="PROSITE" id="PS50111">
    <property type="entry name" value="CHEMOTAXIS_TRANSDUC_2"/>
    <property type="match status" value="1"/>
</dbReference>
<dbReference type="PRINTS" id="PR00260">
    <property type="entry name" value="CHEMTRNSDUCR"/>
</dbReference>
<dbReference type="PANTHER" id="PTHR32089">
    <property type="entry name" value="METHYL-ACCEPTING CHEMOTAXIS PROTEIN MCPB"/>
    <property type="match status" value="1"/>
</dbReference>
<accession>A0A248LFW5</accession>
<evidence type="ECO:0000256" key="1">
    <source>
        <dbReference type="ARBA" id="ARBA00023224"/>
    </source>
</evidence>
<evidence type="ECO:0000313" key="6">
    <source>
        <dbReference type="Proteomes" id="UP000197424"/>
    </source>
</evidence>
<dbReference type="RefSeq" id="WP_269472213.1">
    <property type="nucleotide sequence ID" value="NZ_CP022115.1"/>
</dbReference>
<dbReference type="GO" id="GO:0006935">
    <property type="term" value="P:chemotaxis"/>
    <property type="evidence" value="ECO:0007669"/>
    <property type="project" value="InterPro"/>
</dbReference>
<reference evidence="6" key="1">
    <citation type="submission" date="2017-06" db="EMBL/GenBank/DDBJ databases">
        <title>Whole genome sequence of Laribacter hongkongensis LHGZ1.</title>
        <authorList>
            <person name="Chen D."/>
            <person name="Wu H."/>
            <person name="Chen J."/>
        </authorList>
    </citation>
    <scope>NUCLEOTIDE SEQUENCE [LARGE SCALE GENOMIC DNA]</scope>
    <source>
        <strain evidence="6">LHGZ1</strain>
    </source>
</reference>
<dbReference type="GO" id="GO:0016020">
    <property type="term" value="C:membrane"/>
    <property type="evidence" value="ECO:0007669"/>
    <property type="project" value="InterPro"/>
</dbReference>
<evidence type="ECO:0000259" key="4">
    <source>
        <dbReference type="PROSITE" id="PS50111"/>
    </source>
</evidence>
<keyword evidence="1 3" id="KW-0807">Transducer</keyword>
<dbReference type="GO" id="GO:0004888">
    <property type="term" value="F:transmembrane signaling receptor activity"/>
    <property type="evidence" value="ECO:0007669"/>
    <property type="project" value="InterPro"/>
</dbReference>
<dbReference type="Pfam" id="PF00015">
    <property type="entry name" value="MCPsignal"/>
    <property type="match status" value="1"/>
</dbReference>
<dbReference type="InterPro" id="IPR004089">
    <property type="entry name" value="MCPsignal_dom"/>
</dbReference>
<protein>
    <submittedName>
        <fullName evidence="5">Chemotaxis sensory transducer</fullName>
    </submittedName>
</protein>
<dbReference type="Gene3D" id="1.10.287.950">
    <property type="entry name" value="Methyl-accepting chemotaxis protein"/>
    <property type="match status" value="1"/>
</dbReference>
<dbReference type="InterPro" id="IPR004090">
    <property type="entry name" value="Chemotax_Me-accpt_rcpt"/>
</dbReference>
<feature type="domain" description="Methyl-accepting transducer" evidence="4">
    <location>
        <begin position="151"/>
        <end position="256"/>
    </location>
</feature>
<dbReference type="Proteomes" id="UP000197424">
    <property type="component" value="Chromosome"/>
</dbReference>
<dbReference type="EMBL" id="CP022115">
    <property type="protein sequence ID" value="ASJ23381.1"/>
    <property type="molecule type" value="Genomic_DNA"/>
</dbReference>
<dbReference type="SMART" id="SM00283">
    <property type="entry name" value="MA"/>
    <property type="match status" value="1"/>
</dbReference>
<dbReference type="PANTHER" id="PTHR32089:SF112">
    <property type="entry name" value="LYSOZYME-LIKE PROTEIN-RELATED"/>
    <property type="match status" value="1"/>
</dbReference>
<organism evidence="5 6">
    <name type="scientific">Laribacter hongkongensis</name>
    <dbReference type="NCBI Taxonomy" id="168471"/>
    <lineage>
        <taxon>Bacteria</taxon>
        <taxon>Pseudomonadati</taxon>
        <taxon>Pseudomonadota</taxon>
        <taxon>Betaproteobacteria</taxon>
        <taxon>Neisseriales</taxon>
        <taxon>Aquaspirillaceae</taxon>
        <taxon>Laribacter</taxon>
    </lineage>
</organism>
<name>A0A248LFW5_9NEIS</name>
<sequence>MFVRPVAVLQLPWVRQTMALGMLATGAGLLWQFPQPLLLALLLVSLTAMACWPLAPAVAESAGADAPDSGDLPLSEGERAIWHEVEQLAEQCRSDLSRLEQLFDEGMSHLMGGFDGITQRTRSQEAETRHLYEGASSETGFAQFSSSLDCTLKRFLDSIRQNEQVADMLVQHMQTIVEQVQGMGGVLDDIEKITRQTQLLALNAAIEAAHAGESGRGFAVVADEVKKLATQTCVLSAQVRQRMDGVREAVTNTTEAAGNLARDDHAFVVQAQTDIDVMRNEAEQQHVRLKTASSALGRLTQDIDQAVGEIVRNLQFHDLVTQLARYLAQRQQALVTLAAGCGVHADPARREQLGQKLHQNLQERNPVCQHTLAQGDIELF</sequence>
<gene>
    <name evidence="5" type="ORF">LHGZ1_0550</name>
</gene>
<dbReference type="AlphaFoldDB" id="A0A248LFW5"/>